<dbReference type="SMART" id="SM00700">
    <property type="entry name" value="JHBP"/>
    <property type="match status" value="1"/>
</dbReference>
<evidence type="ECO:0000313" key="5">
    <source>
        <dbReference type="EMBL" id="CAD7092807.1"/>
    </source>
</evidence>
<protein>
    <submittedName>
        <fullName evidence="5">Uncharacterized protein</fullName>
    </submittedName>
</protein>
<evidence type="ECO:0000313" key="6">
    <source>
        <dbReference type="Proteomes" id="UP000594454"/>
    </source>
</evidence>
<evidence type="ECO:0000256" key="4">
    <source>
        <dbReference type="SAM" id="SignalP"/>
    </source>
</evidence>
<organism evidence="5 6">
    <name type="scientific">Hermetia illucens</name>
    <name type="common">Black soldier fly</name>
    <dbReference type="NCBI Taxonomy" id="343691"/>
    <lineage>
        <taxon>Eukaryota</taxon>
        <taxon>Metazoa</taxon>
        <taxon>Ecdysozoa</taxon>
        <taxon>Arthropoda</taxon>
        <taxon>Hexapoda</taxon>
        <taxon>Insecta</taxon>
        <taxon>Pterygota</taxon>
        <taxon>Neoptera</taxon>
        <taxon>Endopterygota</taxon>
        <taxon>Diptera</taxon>
        <taxon>Brachycera</taxon>
        <taxon>Stratiomyomorpha</taxon>
        <taxon>Stratiomyidae</taxon>
        <taxon>Hermetiinae</taxon>
        <taxon>Hermetia</taxon>
    </lineage>
</organism>
<evidence type="ECO:0000256" key="2">
    <source>
        <dbReference type="ARBA" id="ARBA00023108"/>
    </source>
</evidence>
<dbReference type="GO" id="GO:0007623">
    <property type="term" value="P:circadian rhythm"/>
    <property type="evidence" value="ECO:0007669"/>
    <property type="project" value="UniProtKB-ARBA"/>
</dbReference>
<dbReference type="Gene3D" id="3.15.10.30">
    <property type="entry name" value="Haemolymph juvenile hormone binding protein"/>
    <property type="match status" value="1"/>
</dbReference>
<feature type="chain" id="PRO_5030623516" evidence="4">
    <location>
        <begin position="20"/>
        <end position="248"/>
    </location>
</feature>
<dbReference type="GO" id="GO:0005615">
    <property type="term" value="C:extracellular space"/>
    <property type="evidence" value="ECO:0007669"/>
    <property type="project" value="TreeGrafter"/>
</dbReference>
<dbReference type="OrthoDB" id="8190514at2759"/>
<name>A0A7R8Z4A6_HERIL</name>
<proteinExistence type="inferred from homology"/>
<dbReference type="PANTHER" id="PTHR11008">
    <property type="entry name" value="PROTEIN TAKEOUT-LIKE PROTEIN"/>
    <property type="match status" value="1"/>
</dbReference>
<dbReference type="PANTHER" id="PTHR11008:SF32">
    <property type="entry name" value="CIRCADIAN CLOCK-CONTROLLED PROTEIN DAYWAKE-RELATED"/>
    <property type="match status" value="1"/>
</dbReference>
<dbReference type="Proteomes" id="UP000594454">
    <property type="component" value="Chromosome 6"/>
</dbReference>
<dbReference type="InParanoid" id="A0A7R8Z4A6"/>
<accession>A0A7R8Z4A6</accession>
<dbReference type="AlphaFoldDB" id="A0A7R8Z4A6"/>
<reference evidence="5 6" key="1">
    <citation type="submission" date="2020-11" db="EMBL/GenBank/DDBJ databases">
        <authorList>
            <person name="Wallbank WR R."/>
            <person name="Pardo Diaz C."/>
            <person name="Kozak K."/>
            <person name="Martin S."/>
            <person name="Jiggins C."/>
            <person name="Moest M."/>
            <person name="Warren A I."/>
            <person name="Generalovic N T."/>
            <person name="Byers J.R.P. K."/>
            <person name="Montejo-Kovacevich G."/>
            <person name="Yen C E."/>
        </authorList>
    </citation>
    <scope>NUCLEOTIDE SEQUENCE [LARGE SCALE GENOMIC DNA]</scope>
</reference>
<keyword evidence="6" id="KW-1185">Reference proteome</keyword>
<gene>
    <name evidence="5" type="ORF">HERILL_LOCUS15138</name>
</gene>
<feature type="signal peptide" evidence="4">
    <location>
        <begin position="1"/>
        <end position="19"/>
    </location>
</feature>
<dbReference type="Pfam" id="PF06585">
    <property type="entry name" value="JHBP"/>
    <property type="match status" value="1"/>
</dbReference>
<evidence type="ECO:0000256" key="1">
    <source>
        <dbReference type="ARBA" id="ARBA00022729"/>
    </source>
</evidence>
<sequence length="248" mass="28654">MKVLFLFGCLAIFIAGISGSKDLPETFKRCKLDDNISSCLKDAINDALPKLITDYKELGLQQLEPFHIPKFTFESSGGPVNMKQEFTNLVMPDFISNTVVTDLKFDLKNHEAMLDIYKEEMHMEGDYEITGRVLVLPVQGKGKFKVKYTGLSLRFNMKFEEVMKDGEMYLHYTSVETFMKPKKMEMHFENLFNGDKALGDSTNQFLNENWKDIFTELEPDYSKFFSGICLKLVNKFYGQFPINKVYIP</sequence>
<keyword evidence="2" id="KW-0090">Biological rhythms</keyword>
<comment type="similarity">
    <text evidence="3">Belongs to the TO family.</text>
</comment>
<dbReference type="OMA" id="FRIESDY"/>
<keyword evidence="1 4" id="KW-0732">Signal</keyword>
<dbReference type="InterPro" id="IPR038606">
    <property type="entry name" value="To_sf"/>
</dbReference>
<dbReference type="EMBL" id="LR899014">
    <property type="protein sequence ID" value="CAD7092807.1"/>
    <property type="molecule type" value="Genomic_DNA"/>
</dbReference>
<dbReference type="FunFam" id="3.15.10.30:FF:000001">
    <property type="entry name" value="Takeout-like protein 1"/>
    <property type="match status" value="1"/>
</dbReference>
<dbReference type="InterPro" id="IPR010562">
    <property type="entry name" value="Haemolymph_juvenile_hormone-bd"/>
</dbReference>
<evidence type="ECO:0000256" key="3">
    <source>
        <dbReference type="ARBA" id="ARBA00060902"/>
    </source>
</evidence>